<reference evidence="3 4" key="1">
    <citation type="journal article" date="2014" name="PLoS Genet.">
        <title>Phylogenetically driven sequencing of extremely halophilic archaea reveals strategies for static and dynamic osmo-response.</title>
        <authorList>
            <person name="Becker E.A."/>
            <person name="Seitzer P.M."/>
            <person name="Tritt A."/>
            <person name="Larsen D."/>
            <person name="Krusor M."/>
            <person name="Yao A.I."/>
            <person name="Wu D."/>
            <person name="Madern D."/>
            <person name="Eisen J.A."/>
            <person name="Darling A.E."/>
            <person name="Facciotti M.T."/>
        </authorList>
    </citation>
    <scope>NUCLEOTIDE SEQUENCE [LARGE SCALE GENOMIC DNA]</scope>
    <source>
        <strain evidence="3 4">2-9-1</strain>
    </source>
</reference>
<comment type="caution">
    <text evidence="3">The sequence shown here is derived from an EMBL/GenBank/DDBJ whole genome shotgun (WGS) entry which is preliminary data.</text>
</comment>
<dbReference type="Proteomes" id="UP000011626">
    <property type="component" value="Unassembled WGS sequence"/>
</dbReference>
<dbReference type="PANTHER" id="PTHR42693:SF33">
    <property type="entry name" value="ARYLSULFATASE"/>
    <property type="match status" value="1"/>
</dbReference>
<dbReference type="Pfam" id="PF00884">
    <property type="entry name" value="Sulfatase"/>
    <property type="match status" value="1"/>
</dbReference>
<dbReference type="eggNOG" id="arCOG02785">
    <property type="taxonomic scope" value="Archaea"/>
</dbReference>
<dbReference type="InterPro" id="IPR050738">
    <property type="entry name" value="Sulfatase"/>
</dbReference>
<evidence type="ECO:0000313" key="4">
    <source>
        <dbReference type="Proteomes" id="UP000011626"/>
    </source>
</evidence>
<dbReference type="PANTHER" id="PTHR42693">
    <property type="entry name" value="ARYLSULFATASE FAMILY MEMBER"/>
    <property type="match status" value="1"/>
</dbReference>
<dbReference type="InterPro" id="IPR017850">
    <property type="entry name" value="Alkaline_phosphatase_core_sf"/>
</dbReference>
<evidence type="ECO:0000313" key="3">
    <source>
        <dbReference type="EMBL" id="ELZ24081.1"/>
    </source>
</evidence>
<dbReference type="RefSeq" id="WP_006884185.1">
    <property type="nucleotide sequence ID" value="NZ_AOIU01000031.1"/>
</dbReference>
<dbReference type="AlphaFoldDB" id="M0CLG8"/>
<organism evidence="3 4">
    <name type="scientific">Halosimplex carlsbadense 2-9-1</name>
    <dbReference type="NCBI Taxonomy" id="797114"/>
    <lineage>
        <taxon>Archaea</taxon>
        <taxon>Methanobacteriati</taxon>
        <taxon>Methanobacteriota</taxon>
        <taxon>Stenosarchaea group</taxon>
        <taxon>Halobacteria</taxon>
        <taxon>Halobacteriales</taxon>
        <taxon>Haloarculaceae</taxon>
        <taxon>Halosimplex</taxon>
    </lineage>
</organism>
<name>M0CLG8_9EURY</name>
<gene>
    <name evidence="3" type="ORF">C475_12567</name>
</gene>
<proteinExistence type="inferred from homology"/>
<keyword evidence="4" id="KW-1185">Reference proteome</keyword>
<dbReference type="OrthoDB" id="3164at2157"/>
<comment type="similarity">
    <text evidence="1">Belongs to the sulfatase family.</text>
</comment>
<dbReference type="STRING" id="797114.C475_12567"/>
<evidence type="ECO:0000259" key="2">
    <source>
        <dbReference type="Pfam" id="PF00884"/>
    </source>
</evidence>
<accession>M0CLG8</accession>
<sequence length="368" mass="41022">MDDIVLVTADSVRRDYADAFESLSDLPVRTGVTGSHYTRPSLASLVSASYRGAITTEVVSPTIAEVLSEAGYTCLGYTPTPNTDARFGFDRGFDDFDTFVEPGNRGSKLRQKLGSIDALRWIYYKIYPPQAKSENRPRDREVIERAIEEFNDAEPPRFLWVHLMETHRPYGVGDEAMSKQLDQKAFFKPDKLTDEEQAQIEGKYADAIRRADDDIAHLLAEIDSDPTLAVTADHGEGFGEEGFYFHQGHKRSVADFQTKVPVFFDGVDVEGPLSLLDIPPTLVESVGVDAPAAWHGTNLLESDSEYAVTIAPWHDTATVAWRDYEKTFVARDADVSFEEGDTTADVERSDVDQELEEQLQDLGYMDAG</sequence>
<protein>
    <submittedName>
        <fullName evidence="3">Putative sulfatase</fullName>
    </submittedName>
</protein>
<dbReference type="InterPro" id="IPR000917">
    <property type="entry name" value="Sulfatase_N"/>
</dbReference>
<dbReference type="SUPFAM" id="SSF53649">
    <property type="entry name" value="Alkaline phosphatase-like"/>
    <property type="match status" value="1"/>
</dbReference>
<dbReference type="EMBL" id="AOIU01000031">
    <property type="protein sequence ID" value="ELZ24081.1"/>
    <property type="molecule type" value="Genomic_DNA"/>
</dbReference>
<evidence type="ECO:0000256" key="1">
    <source>
        <dbReference type="ARBA" id="ARBA00008779"/>
    </source>
</evidence>
<dbReference type="Gene3D" id="3.40.720.10">
    <property type="entry name" value="Alkaline Phosphatase, subunit A"/>
    <property type="match status" value="1"/>
</dbReference>
<feature type="domain" description="Sulfatase N-terminal" evidence="2">
    <location>
        <begin position="4"/>
        <end position="264"/>
    </location>
</feature>
<dbReference type="GO" id="GO:0004065">
    <property type="term" value="F:arylsulfatase activity"/>
    <property type="evidence" value="ECO:0007669"/>
    <property type="project" value="TreeGrafter"/>
</dbReference>